<evidence type="ECO:0000256" key="1">
    <source>
        <dbReference type="SAM" id="SignalP"/>
    </source>
</evidence>
<keyword evidence="5" id="KW-1185">Reference proteome</keyword>
<protein>
    <submittedName>
        <fullName evidence="4">Peptidase M61</fullName>
    </submittedName>
</protein>
<dbReference type="InterPro" id="IPR040756">
    <property type="entry name" value="Peptidase_M61_N"/>
</dbReference>
<evidence type="ECO:0000259" key="2">
    <source>
        <dbReference type="Pfam" id="PF05299"/>
    </source>
</evidence>
<evidence type="ECO:0000313" key="4">
    <source>
        <dbReference type="EMBL" id="MBG9377823.1"/>
    </source>
</evidence>
<feature type="domain" description="Peptidase M61 catalytic" evidence="2">
    <location>
        <begin position="300"/>
        <end position="406"/>
    </location>
</feature>
<reference evidence="4" key="1">
    <citation type="submission" date="2020-11" db="EMBL/GenBank/DDBJ databases">
        <title>Bacterial whole genome sequence for Panacibacter sp. DH6.</title>
        <authorList>
            <person name="Le V."/>
            <person name="Ko S."/>
            <person name="Ahn C.-Y."/>
            <person name="Oh H.-M."/>
        </authorList>
    </citation>
    <scope>NUCLEOTIDE SEQUENCE</scope>
    <source>
        <strain evidence="4">DH6</strain>
    </source>
</reference>
<dbReference type="SUPFAM" id="SSF55486">
    <property type="entry name" value="Metalloproteases ('zincins'), catalytic domain"/>
    <property type="match status" value="1"/>
</dbReference>
<dbReference type="AlphaFoldDB" id="A0A931E696"/>
<dbReference type="Gene3D" id="2.30.42.10">
    <property type="match status" value="1"/>
</dbReference>
<evidence type="ECO:0000313" key="5">
    <source>
        <dbReference type="Proteomes" id="UP000628448"/>
    </source>
</evidence>
<dbReference type="Pfam" id="PF17899">
    <property type="entry name" value="Peptidase_M61_N"/>
    <property type="match status" value="1"/>
</dbReference>
<feature type="chain" id="PRO_5037299385" evidence="1">
    <location>
        <begin position="25"/>
        <end position="618"/>
    </location>
</feature>
<sequence length="618" mass="69559">MKKKLKYGGFLLCVLTMLSGIVNAQDVYKYSVDLTKVDGDKLAIKLECPKIDTKTINFYLPKIVPGTYMNSNYGKYIQDLKAYDKNGKELAVTKLDDNGWTIRKANKLSTITYLVEDTWDATIDNMVYPMCGTSFEAGKNFIINTPGLFGYFEGLKKMPFQLAFTKPSGFYAATGLRPVETSNTMDLFQCDNADHLYDSPIMFSLPDTTTLKVGNADVLVAVYSPHKLATSKFLAANLEKLLLAARDYLSGKLPVDKYAFIYYFNGEQKKSPITGAWEHSYSSFYALDEQPEKDAIEHWVDISSHEFFHIVTPLTISSREVKEFNFNETVLSKHLWLYEGSTEYYAHHVQAYEGLKTPAQFLNTLSQKITVSRSYYNDTLAFTELSKESAGKWAPQYGNVYQKGALISACLDLYLLKLSNAQYMLKDLKHDLAINYGTDKFFEDDSLFGVIKKLTYPEIGSFLDDYVAGTKPIPYDQFFSMAGIEYIPKETFKEFTIGGVAMMPTAEGNVKLGTKNMNDVGKKLGYKDGDELVSINNVEISLANLEKALTDLYASLKEGDELTIKVKRKSSNGEIEVVTLSGTAAKVEKSRANVLKLMNNPTEEQLKIRNAWLNSCHR</sequence>
<name>A0A931E696_9BACT</name>
<accession>A0A931E696</accession>
<dbReference type="Pfam" id="PF05299">
    <property type="entry name" value="Peptidase_M61"/>
    <property type="match status" value="1"/>
</dbReference>
<dbReference type="Proteomes" id="UP000628448">
    <property type="component" value="Unassembled WGS sequence"/>
</dbReference>
<gene>
    <name evidence="4" type="ORF">I5907_16405</name>
</gene>
<comment type="caution">
    <text evidence="4">The sequence shown here is derived from an EMBL/GenBank/DDBJ whole genome shotgun (WGS) entry which is preliminary data.</text>
</comment>
<dbReference type="Gene3D" id="2.60.40.3650">
    <property type="match status" value="1"/>
</dbReference>
<dbReference type="InterPro" id="IPR007963">
    <property type="entry name" value="Peptidase_M61_catalytic"/>
</dbReference>
<organism evidence="4 5">
    <name type="scientific">Panacibacter microcysteis</name>
    <dbReference type="NCBI Taxonomy" id="2793269"/>
    <lineage>
        <taxon>Bacteria</taxon>
        <taxon>Pseudomonadati</taxon>
        <taxon>Bacteroidota</taxon>
        <taxon>Chitinophagia</taxon>
        <taxon>Chitinophagales</taxon>
        <taxon>Chitinophagaceae</taxon>
        <taxon>Panacibacter</taxon>
    </lineage>
</organism>
<dbReference type="InterPro" id="IPR027268">
    <property type="entry name" value="Peptidase_M4/M1_CTD_sf"/>
</dbReference>
<dbReference type="Gene3D" id="1.10.390.10">
    <property type="entry name" value="Neutral Protease Domain 2"/>
    <property type="match status" value="1"/>
</dbReference>
<dbReference type="InterPro" id="IPR036034">
    <property type="entry name" value="PDZ_sf"/>
</dbReference>
<proteinExistence type="predicted"/>
<feature type="signal peptide" evidence="1">
    <location>
        <begin position="1"/>
        <end position="24"/>
    </location>
</feature>
<dbReference type="RefSeq" id="WP_196991890.1">
    <property type="nucleotide sequence ID" value="NZ_JADWYR010000002.1"/>
</dbReference>
<evidence type="ECO:0000259" key="3">
    <source>
        <dbReference type="Pfam" id="PF17899"/>
    </source>
</evidence>
<dbReference type="EMBL" id="JADWYR010000002">
    <property type="protein sequence ID" value="MBG9377823.1"/>
    <property type="molecule type" value="Genomic_DNA"/>
</dbReference>
<keyword evidence="1" id="KW-0732">Signal</keyword>
<feature type="domain" description="Peptidase M61 N-terminal" evidence="3">
    <location>
        <begin position="29"/>
        <end position="204"/>
    </location>
</feature>